<keyword evidence="6" id="KW-0963">Cytoplasm</keyword>
<feature type="binding site" evidence="6">
    <location>
        <position position="211"/>
    </location>
    <ligand>
        <name>L-ornithine</name>
        <dbReference type="ChEBI" id="CHEBI:46911"/>
    </ligand>
</feature>
<dbReference type="PANTHER" id="PTHR45753:SF2">
    <property type="entry name" value="ORNITHINE CARBAMOYLTRANSFERASE"/>
    <property type="match status" value="1"/>
</dbReference>
<evidence type="ECO:0000256" key="1">
    <source>
        <dbReference type="ARBA" id="ARBA00003822"/>
    </source>
</evidence>
<feature type="binding site" evidence="6">
    <location>
        <position position="63"/>
    </location>
    <ligand>
        <name>carbamoyl phosphate</name>
        <dbReference type="ChEBI" id="CHEBI:58228"/>
    </ligand>
</feature>
<dbReference type="PANTHER" id="PTHR45753">
    <property type="entry name" value="ORNITHINE CARBAMOYLTRANSFERASE, MITOCHONDRIAL"/>
    <property type="match status" value="1"/>
</dbReference>
<dbReference type="EC" id="2.1.3.3" evidence="3 6"/>
<dbReference type="InterPro" id="IPR036901">
    <property type="entry name" value="Asp/Orn_carbamoylTrfase_sf"/>
</dbReference>
<dbReference type="GO" id="GO:0004585">
    <property type="term" value="F:ornithine carbamoyltransferase activity"/>
    <property type="evidence" value="ECO:0007669"/>
    <property type="project" value="UniProtKB-UniRule"/>
</dbReference>
<reference evidence="10" key="1">
    <citation type="submission" date="2016-02" db="EMBL/GenBank/DDBJ databases">
        <authorList>
            <person name="Holder M.E."/>
            <person name="Ajami N.J."/>
            <person name="Petrosino J.F."/>
        </authorList>
    </citation>
    <scope>NUCLEOTIDE SEQUENCE [LARGE SCALE GENOMIC DNA]</scope>
    <source>
        <strain evidence="10">CCUG 36733</strain>
    </source>
</reference>
<dbReference type="STRING" id="111015.AXF14_02040"/>
<dbReference type="KEGG" id="ard:AXF14_02040"/>
<evidence type="ECO:0000256" key="6">
    <source>
        <dbReference type="HAMAP-Rule" id="MF_01109"/>
    </source>
</evidence>
<dbReference type="Proteomes" id="UP000065220">
    <property type="component" value="Chromosome"/>
</dbReference>
<dbReference type="PRINTS" id="PR00102">
    <property type="entry name" value="OTCASE"/>
</dbReference>
<dbReference type="Pfam" id="PF02729">
    <property type="entry name" value="OTCace_N"/>
    <property type="match status" value="1"/>
</dbReference>
<evidence type="ECO:0000313" key="10">
    <source>
        <dbReference type="Proteomes" id="UP000065220"/>
    </source>
</evidence>
<evidence type="ECO:0000313" key="9">
    <source>
        <dbReference type="EMBL" id="AMD88371.1"/>
    </source>
</evidence>
<feature type="domain" description="Aspartate/ornithine carbamoyltransferase carbamoyl-P binding" evidence="8">
    <location>
        <begin position="2"/>
        <end position="127"/>
    </location>
</feature>
<dbReference type="Gene3D" id="3.40.50.1370">
    <property type="entry name" value="Aspartate/ornithine carbamoyltransferase"/>
    <property type="match status" value="2"/>
</dbReference>
<comment type="function">
    <text evidence="1">Reversibly catalyzes the transfer of the carbamoyl group from carbamoyl phosphate (CP) to the N(epsilon) atom of ornithine (ORN) to produce L-citrulline.</text>
</comment>
<organism evidence="9 10">
    <name type="scientific">Actinomyces radicidentis</name>
    <dbReference type="NCBI Taxonomy" id="111015"/>
    <lineage>
        <taxon>Bacteria</taxon>
        <taxon>Bacillati</taxon>
        <taxon>Actinomycetota</taxon>
        <taxon>Actinomycetes</taxon>
        <taxon>Actinomycetales</taxon>
        <taxon>Actinomycetaceae</taxon>
        <taxon>Actinomyces</taxon>
    </lineage>
</organism>
<keyword evidence="10" id="KW-1185">Reference proteome</keyword>
<dbReference type="HAMAP" id="MF_01109">
    <property type="entry name" value="OTCase"/>
    <property type="match status" value="1"/>
</dbReference>
<evidence type="ECO:0000256" key="3">
    <source>
        <dbReference type="ARBA" id="ARBA00013007"/>
    </source>
</evidence>
<feature type="binding site" evidence="6">
    <location>
        <begin position="252"/>
        <end position="253"/>
    </location>
    <ligand>
        <name>carbamoyl phosphate</name>
        <dbReference type="ChEBI" id="CHEBI:58228"/>
    </ligand>
</feature>
<sequence length="311" mass="33973">MTLVELAAALKADKKAGRETQRLVGKNIALIFEKTSTRTRCSFEVGAADQGAHTTYLDPSGSQIGHKESVADTARVLGRMFDGIEYRGDDQSKVAQLAELSGVPVWNGLTDDWHPTQVLCDTLTMIEHAGKPAAEISYAYVGDARFNTGRSLLVTGALMGADVRIVAPRELWPDEECVGEAHRVAETTGATVTLTEDVAEGVKGVDFVHTDIWVSMGEPKEVWDERIALLKPYQVNASLMEKAGAQAKFMHCLPAYHDRDTVIGEQLFESTGMEGIEVTDDVFESERSIVFDQAENRMHTIKAVMVATLGE</sequence>
<keyword evidence="4 6" id="KW-0808">Transferase</keyword>
<feature type="binding site" evidence="6">
    <location>
        <begin position="114"/>
        <end position="117"/>
    </location>
    <ligand>
        <name>carbamoyl phosphate</name>
        <dbReference type="ChEBI" id="CHEBI:58228"/>
    </ligand>
</feature>
<feature type="binding site" evidence="6">
    <location>
        <position position="87"/>
    </location>
    <ligand>
        <name>carbamoyl phosphate</name>
        <dbReference type="ChEBI" id="CHEBI:58228"/>
    </ligand>
</feature>
<evidence type="ECO:0000259" key="8">
    <source>
        <dbReference type="Pfam" id="PF02729"/>
    </source>
</evidence>
<proteinExistence type="inferred from homology"/>
<dbReference type="SUPFAM" id="SSF53671">
    <property type="entry name" value="Aspartate/ornithine carbamoyltransferase"/>
    <property type="match status" value="1"/>
</dbReference>
<dbReference type="GO" id="GO:0042450">
    <property type="term" value="P:L-arginine biosynthetic process via ornithine"/>
    <property type="evidence" value="ECO:0007669"/>
    <property type="project" value="UniProtKB-UniRule"/>
</dbReference>
<dbReference type="Pfam" id="PF00185">
    <property type="entry name" value="OTCace"/>
    <property type="match status" value="1"/>
</dbReference>
<dbReference type="PROSITE" id="PS00097">
    <property type="entry name" value="CARBAMOYLTRANSFERASE"/>
    <property type="match status" value="1"/>
</dbReference>
<gene>
    <name evidence="9" type="ORF">AXF14_02040</name>
</gene>
<dbReference type="InterPro" id="IPR024904">
    <property type="entry name" value="OTCase_ArgI"/>
</dbReference>
<dbReference type="InterPro" id="IPR006131">
    <property type="entry name" value="Asp_carbamoyltransf_Asp/Orn-bd"/>
</dbReference>
<comment type="catalytic activity">
    <reaction evidence="5 6">
        <text>carbamoyl phosphate + L-ornithine = L-citrulline + phosphate + H(+)</text>
        <dbReference type="Rhea" id="RHEA:19513"/>
        <dbReference type="ChEBI" id="CHEBI:15378"/>
        <dbReference type="ChEBI" id="CHEBI:43474"/>
        <dbReference type="ChEBI" id="CHEBI:46911"/>
        <dbReference type="ChEBI" id="CHEBI:57743"/>
        <dbReference type="ChEBI" id="CHEBI:58228"/>
        <dbReference type="EC" id="2.1.3.3"/>
    </reaction>
</comment>
<dbReference type="PRINTS" id="PR00100">
    <property type="entry name" value="AOTCASE"/>
</dbReference>
<dbReference type="AlphaFoldDB" id="A0A120KLR1"/>
<evidence type="ECO:0000256" key="4">
    <source>
        <dbReference type="ARBA" id="ARBA00022679"/>
    </source>
</evidence>
<feature type="binding site" evidence="6">
    <location>
        <begin position="36"/>
        <end position="39"/>
    </location>
    <ligand>
        <name>carbamoyl phosphate</name>
        <dbReference type="ChEBI" id="CHEBI:58228"/>
    </ligand>
</feature>
<feature type="binding site" evidence="6">
    <location>
        <position position="147"/>
    </location>
    <ligand>
        <name>L-ornithine</name>
        <dbReference type="ChEBI" id="CHEBI:46911"/>
    </ligand>
</feature>
<dbReference type="InterPro" id="IPR006132">
    <property type="entry name" value="Asp/Orn_carbamoyltranf_P-bd"/>
</dbReference>
<accession>A0A120KLR1</accession>
<evidence type="ECO:0000256" key="5">
    <source>
        <dbReference type="ARBA" id="ARBA00048772"/>
    </source>
</evidence>
<dbReference type="FunFam" id="3.40.50.1370:FF:000008">
    <property type="entry name" value="Ornithine carbamoyltransferase"/>
    <property type="match status" value="1"/>
</dbReference>
<evidence type="ECO:0000259" key="7">
    <source>
        <dbReference type="Pfam" id="PF00185"/>
    </source>
</evidence>
<name>A0A120KLR1_ACTRD</name>
<dbReference type="InterPro" id="IPR002292">
    <property type="entry name" value="Orn/put_carbamltrans"/>
</dbReference>
<dbReference type="EMBL" id="CP014228">
    <property type="protein sequence ID" value="AMD88371.1"/>
    <property type="molecule type" value="Genomic_DNA"/>
</dbReference>
<dbReference type="NCBIfam" id="TIGR00658">
    <property type="entry name" value="orni_carb_tr"/>
    <property type="match status" value="1"/>
</dbReference>
<dbReference type="GO" id="GO:0016597">
    <property type="term" value="F:amino acid binding"/>
    <property type="evidence" value="ECO:0007669"/>
    <property type="project" value="InterPro"/>
</dbReference>
<dbReference type="InterPro" id="IPR006130">
    <property type="entry name" value="Asp/Orn_carbamoylTrfase"/>
</dbReference>
<feature type="domain" description="Aspartate/ornithine carbamoyltransferase Asp/Orn-binding" evidence="7">
    <location>
        <begin position="135"/>
        <end position="307"/>
    </location>
</feature>
<dbReference type="GO" id="GO:0019240">
    <property type="term" value="P:citrulline biosynthetic process"/>
    <property type="evidence" value="ECO:0007669"/>
    <property type="project" value="TreeGrafter"/>
</dbReference>
<protein>
    <recommendedName>
        <fullName evidence="3 6">Ornithine carbamoyltransferase</fullName>
        <shortName evidence="6">OTCase</shortName>
        <ecNumber evidence="3 6">2.1.3.3</ecNumber>
    </recommendedName>
</protein>
<comment type="similarity">
    <text evidence="2 6">Belongs to the aspartate/ornithine carbamoyltransferase superfamily. OTCase family.</text>
</comment>
<dbReference type="GO" id="GO:0005737">
    <property type="term" value="C:cytoplasm"/>
    <property type="evidence" value="ECO:0007669"/>
    <property type="project" value="UniProtKB-SubCell"/>
</dbReference>
<feature type="binding site" evidence="6">
    <location>
        <begin position="215"/>
        <end position="216"/>
    </location>
    <ligand>
        <name>L-ornithine</name>
        <dbReference type="ChEBI" id="CHEBI:46911"/>
    </ligand>
</feature>
<feature type="binding site" evidence="6">
    <location>
        <position position="297"/>
    </location>
    <ligand>
        <name>carbamoyl phosphate</name>
        <dbReference type="ChEBI" id="CHEBI:58228"/>
    </ligand>
</feature>
<evidence type="ECO:0000256" key="2">
    <source>
        <dbReference type="ARBA" id="ARBA00007805"/>
    </source>
</evidence>
<comment type="subcellular location">
    <subcellularLocation>
        <location evidence="6">Cytoplasm</location>
    </subcellularLocation>
</comment>